<proteinExistence type="predicted"/>
<name>A0AB74UMW2_9VIRU</name>
<sequence>MFGEFEGSYQDYMLETYGERPETIADQNVVTVDGVDILTTKGASLFADDKEREDHRTAMWEAQEGVRDGQATLTFMLGFAVEERFMRLLAKLQKRAAHAAQTLTVLERKVVDIPSPYLGEETLVVRRIEITLSVPPMVGEKGRVLGIYEAAEKTGHYLKLVDKTANDAVEAMRVHAGECDHCGVNQRRKHTFVCETADGIKMIGASCLKTYLGADPVRMLSFWDDLNNFKGDPGGWRKGEDFVSLDELLRASYRVARKLGGYDKTQSRKHVGLLMFGNVGYGLSDYERKQNQEIIDSYKGFEPEFDREGFTAYIRSLRPGNPFHENIKMVLAQEDWVLTKRMGVIVAAVGLSVSRTLEREEVARKKADKPEAPKFPDAKHLDAAEGQRLDFVGEVVRTHLYTNDFGETTCIVTIRCDDGSAVVNFHTGKNRPEAGKRYAVRATIKRHGANKRSGDPETTITRAVYTPVDPSQGALI</sequence>
<reference evidence="1" key="1">
    <citation type="submission" date="2024-10" db="EMBL/GenBank/DDBJ databases">
        <title>Genetic diversity among independent isolates of the Dolichocephalovirinae subfamily.</title>
        <authorList>
            <person name="Ely B."/>
            <person name="Thomas Q."/>
            <person name="Mohammadi T."/>
        </authorList>
    </citation>
    <scope>NUCLEOTIDE SEQUENCE</scope>
</reference>
<protein>
    <submittedName>
        <fullName evidence="1">Uncharacterized protein</fullName>
    </submittedName>
</protein>
<organism evidence="1">
    <name type="scientific">Caulobacter phage BL57</name>
    <dbReference type="NCBI Taxonomy" id="3348355"/>
    <lineage>
        <taxon>Viruses</taxon>
    </lineage>
</organism>
<dbReference type="EMBL" id="PQ287320">
    <property type="protein sequence ID" value="XHV10680.1"/>
    <property type="molecule type" value="Genomic_DNA"/>
</dbReference>
<evidence type="ECO:0000313" key="1">
    <source>
        <dbReference type="EMBL" id="XHV10680.1"/>
    </source>
</evidence>
<gene>
    <name evidence="1" type="ORF">BL57_208c</name>
</gene>
<accession>A0AB74UMW2</accession>